<evidence type="ECO:0000256" key="4">
    <source>
        <dbReference type="ARBA" id="ARBA00022643"/>
    </source>
</evidence>
<comment type="caution">
    <text evidence="8">The sequence shown here is derived from an EMBL/GenBank/DDBJ whole genome shotgun (WGS) entry which is preliminary data.</text>
</comment>
<dbReference type="Proteomes" id="UP001501126">
    <property type="component" value="Unassembled WGS sequence"/>
</dbReference>
<organism evidence="8 9">
    <name type="scientific">Wandonia haliotis</name>
    <dbReference type="NCBI Taxonomy" id="574963"/>
    <lineage>
        <taxon>Bacteria</taxon>
        <taxon>Pseudomonadati</taxon>
        <taxon>Bacteroidota</taxon>
        <taxon>Flavobacteriia</taxon>
        <taxon>Flavobacteriales</taxon>
        <taxon>Crocinitomicaceae</taxon>
        <taxon>Wandonia</taxon>
    </lineage>
</organism>
<evidence type="ECO:0000313" key="8">
    <source>
        <dbReference type="EMBL" id="GAA0876613.1"/>
    </source>
</evidence>
<evidence type="ECO:0000256" key="1">
    <source>
        <dbReference type="ARBA" id="ARBA00001917"/>
    </source>
</evidence>
<evidence type="ECO:0000256" key="5">
    <source>
        <dbReference type="ARBA" id="ARBA00022857"/>
    </source>
</evidence>
<comment type="cofactor">
    <cofactor evidence="1">
        <name>FMN</name>
        <dbReference type="ChEBI" id="CHEBI:58210"/>
    </cofactor>
</comment>
<dbReference type="Pfam" id="PF00881">
    <property type="entry name" value="Nitroreductase"/>
    <property type="match status" value="1"/>
</dbReference>
<keyword evidence="9" id="KW-1185">Reference proteome</keyword>
<evidence type="ECO:0000256" key="6">
    <source>
        <dbReference type="ARBA" id="ARBA00023002"/>
    </source>
</evidence>
<evidence type="ECO:0000256" key="2">
    <source>
        <dbReference type="ARBA" id="ARBA00007118"/>
    </source>
</evidence>
<dbReference type="InterPro" id="IPR029479">
    <property type="entry name" value="Nitroreductase"/>
</dbReference>
<keyword evidence="5" id="KW-0521">NADP</keyword>
<reference evidence="8 9" key="1">
    <citation type="journal article" date="2019" name="Int. J. Syst. Evol. Microbiol.">
        <title>The Global Catalogue of Microorganisms (GCM) 10K type strain sequencing project: providing services to taxonomists for standard genome sequencing and annotation.</title>
        <authorList>
            <consortium name="The Broad Institute Genomics Platform"/>
            <consortium name="The Broad Institute Genome Sequencing Center for Infectious Disease"/>
            <person name="Wu L."/>
            <person name="Ma J."/>
        </authorList>
    </citation>
    <scope>NUCLEOTIDE SEQUENCE [LARGE SCALE GENOMIC DNA]</scope>
    <source>
        <strain evidence="8 9">JCM 16083</strain>
    </source>
</reference>
<dbReference type="InterPro" id="IPR000415">
    <property type="entry name" value="Nitroreductase-like"/>
</dbReference>
<dbReference type="SUPFAM" id="SSF55469">
    <property type="entry name" value="FMN-dependent nitroreductase-like"/>
    <property type="match status" value="1"/>
</dbReference>
<proteinExistence type="inferred from homology"/>
<protein>
    <submittedName>
        <fullName evidence="8">NAD(P)H-dependent oxidoreductase</fullName>
    </submittedName>
</protein>
<gene>
    <name evidence="8" type="ORF">GCM10009118_30230</name>
</gene>
<dbReference type="EMBL" id="BAAAFH010000022">
    <property type="protein sequence ID" value="GAA0876613.1"/>
    <property type="molecule type" value="Genomic_DNA"/>
</dbReference>
<dbReference type="Gene3D" id="3.40.109.10">
    <property type="entry name" value="NADH Oxidase"/>
    <property type="match status" value="1"/>
</dbReference>
<dbReference type="CDD" id="cd02149">
    <property type="entry name" value="NfsB-like"/>
    <property type="match status" value="1"/>
</dbReference>
<accession>A0ABN1MTI0</accession>
<keyword evidence="4" id="KW-0288">FMN</keyword>
<evidence type="ECO:0000313" key="9">
    <source>
        <dbReference type="Proteomes" id="UP001501126"/>
    </source>
</evidence>
<comment type="similarity">
    <text evidence="2">Belongs to the nitroreductase family.</text>
</comment>
<evidence type="ECO:0000259" key="7">
    <source>
        <dbReference type="Pfam" id="PF00881"/>
    </source>
</evidence>
<keyword evidence="6" id="KW-0560">Oxidoreductase</keyword>
<sequence length="210" mass="23741">MDLLEVLNWRYAVKKYNKDLVVNNEKLQEIIQAISLSASSTGLQPYRVFLINNSEIKQELAKSSFNSQIAEAPHLLVFAAFDSISKEQIGAMIRLMATERNIPEEQLADYKNALEATLLTRSNEENFNWSAKQAYIALGTAMIAAANLHIDATPMEGFDPAKLDELLQLKKKGLKSVLLLSLGYRDEENDFLAKQKKVRLPIEEFVTEIH</sequence>
<dbReference type="PANTHER" id="PTHR43673:SF2">
    <property type="entry name" value="NITROREDUCTASE"/>
    <property type="match status" value="1"/>
</dbReference>
<name>A0ABN1MTI0_9FLAO</name>
<dbReference type="InterPro" id="IPR033878">
    <property type="entry name" value="NfsB-like"/>
</dbReference>
<evidence type="ECO:0000256" key="3">
    <source>
        <dbReference type="ARBA" id="ARBA00022630"/>
    </source>
</evidence>
<dbReference type="PANTHER" id="PTHR43673">
    <property type="entry name" value="NAD(P)H NITROREDUCTASE YDGI-RELATED"/>
    <property type="match status" value="1"/>
</dbReference>
<keyword evidence="3" id="KW-0285">Flavoprotein</keyword>
<feature type="domain" description="Nitroreductase" evidence="7">
    <location>
        <begin position="8"/>
        <end position="184"/>
    </location>
</feature>
<dbReference type="RefSeq" id="WP_343789815.1">
    <property type="nucleotide sequence ID" value="NZ_BAAAFH010000022.1"/>
</dbReference>